<feature type="domain" description="SCP2" evidence="4">
    <location>
        <begin position="57"/>
        <end position="146"/>
    </location>
</feature>
<dbReference type="SUPFAM" id="SSF55718">
    <property type="entry name" value="SCP-like"/>
    <property type="match status" value="1"/>
</dbReference>
<evidence type="ECO:0000259" key="4">
    <source>
        <dbReference type="Pfam" id="PF02036"/>
    </source>
</evidence>
<accession>A0A1V9XEN6</accession>
<dbReference type="EMBL" id="MNPL01012798">
    <property type="protein sequence ID" value="OQR72007.1"/>
    <property type="molecule type" value="Genomic_DNA"/>
</dbReference>
<dbReference type="FunCoup" id="A0A1V9XEN6">
    <property type="interactions" value="227"/>
</dbReference>
<dbReference type="InParanoid" id="A0A1V9XEN6"/>
<evidence type="ECO:0000256" key="3">
    <source>
        <dbReference type="ARBA" id="ARBA00023002"/>
    </source>
</evidence>
<keyword evidence="2" id="KW-0521">NADP</keyword>
<dbReference type="STRING" id="418985.A0A1V9XEN6"/>
<organism evidence="5 6">
    <name type="scientific">Tropilaelaps mercedesae</name>
    <dbReference type="NCBI Taxonomy" id="418985"/>
    <lineage>
        <taxon>Eukaryota</taxon>
        <taxon>Metazoa</taxon>
        <taxon>Ecdysozoa</taxon>
        <taxon>Arthropoda</taxon>
        <taxon>Chelicerata</taxon>
        <taxon>Arachnida</taxon>
        <taxon>Acari</taxon>
        <taxon>Parasitiformes</taxon>
        <taxon>Mesostigmata</taxon>
        <taxon>Gamasina</taxon>
        <taxon>Dermanyssoidea</taxon>
        <taxon>Laelapidae</taxon>
        <taxon>Tropilaelaps</taxon>
    </lineage>
</organism>
<comment type="similarity">
    <text evidence="1">Belongs to the short-chain dehydrogenases/reductases (SDR) family.</text>
</comment>
<evidence type="ECO:0000256" key="1">
    <source>
        <dbReference type="ARBA" id="ARBA00006484"/>
    </source>
</evidence>
<dbReference type="GO" id="GO:0016491">
    <property type="term" value="F:oxidoreductase activity"/>
    <property type="evidence" value="ECO:0007669"/>
    <property type="project" value="UniProtKB-KW"/>
</dbReference>
<dbReference type="AlphaFoldDB" id="A0A1V9XEN6"/>
<dbReference type="InterPro" id="IPR003033">
    <property type="entry name" value="SCP2_sterol-bd_dom"/>
</dbReference>
<proteinExistence type="inferred from homology"/>
<dbReference type="Pfam" id="PF02036">
    <property type="entry name" value="SCP2"/>
    <property type="match status" value="1"/>
</dbReference>
<evidence type="ECO:0000313" key="6">
    <source>
        <dbReference type="Proteomes" id="UP000192247"/>
    </source>
</evidence>
<name>A0A1V9XEN6_9ACAR</name>
<dbReference type="Proteomes" id="UP000192247">
    <property type="component" value="Unassembled WGS sequence"/>
</dbReference>
<dbReference type="PANTHER" id="PTHR42808">
    <property type="entry name" value="HYDROXYSTEROID DEHYDROGENASE-LIKE PROTEIN 2"/>
    <property type="match status" value="1"/>
</dbReference>
<dbReference type="GO" id="GO:0005739">
    <property type="term" value="C:mitochondrion"/>
    <property type="evidence" value="ECO:0007669"/>
    <property type="project" value="TreeGrafter"/>
</dbReference>
<gene>
    <name evidence="5" type="ORF">BIW11_10644</name>
</gene>
<evidence type="ECO:0000313" key="5">
    <source>
        <dbReference type="EMBL" id="OQR72007.1"/>
    </source>
</evidence>
<dbReference type="PANTHER" id="PTHR42808:SF3">
    <property type="entry name" value="HYDROXYSTEROID DEHYDROGENASE-LIKE PROTEIN 2"/>
    <property type="match status" value="1"/>
</dbReference>
<comment type="caution">
    <text evidence="5">The sequence shown here is derived from an EMBL/GenBank/DDBJ whole genome shotgun (WGS) entry which is preliminary data.</text>
</comment>
<protein>
    <submittedName>
        <fullName evidence="5">Hydroxysteroid dehydrogenase protein 2-like</fullName>
    </submittedName>
</protein>
<sequence length="153" mass="16293">MDISAYLGLATRTEITASQSVVSAESAESETPKMAQAAITSADSVEGIFSALEAFINEDLVGQVKGVFSFNVKGEPEPYYVDLKNGSGACGKGKPPKGNPDVTLSMDKDTFMKMFAGQLNPTNAFMAGKLTLKGDLPVAMKLDRLMSQMRSKL</sequence>
<keyword evidence="3" id="KW-0560">Oxidoreductase</keyword>
<evidence type="ECO:0000256" key="2">
    <source>
        <dbReference type="ARBA" id="ARBA00022857"/>
    </source>
</evidence>
<keyword evidence="6" id="KW-1185">Reference proteome</keyword>
<dbReference type="InterPro" id="IPR036527">
    <property type="entry name" value="SCP2_sterol-bd_dom_sf"/>
</dbReference>
<dbReference type="InterPro" id="IPR051935">
    <property type="entry name" value="HSDL2"/>
</dbReference>
<dbReference type="OrthoDB" id="5327538at2759"/>
<dbReference type="Gene3D" id="3.30.1050.10">
    <property type="entry name" value="SCP2 sterol-binding domain"/>
    <property type="match status" value="1"/>
</dbReference>
<reference evidence="5 6" key="1">
    <citation type="journal article" date="2017" name="Gigascience">
        <title>Draft genome of the honey bee ectoparasitic mite, Tropilaelaps mercedesae, is shaped by the parasitic life history.</title>
        <authorList>
            <person name="Dong X."/>
            <person name="Armstrong S.D."/>
            <person name="Xia D."/>
            <person name="Makepeace B.L."/>
            <person name="Darby A.C."/>
            <person name="Kadowaki T."/>
        </authorList>
    </citation>
    <scope>NUCLEOTIDE SEQUENCE [LARGE SCALE GENOMIC DNA]</scope>
    <source>
        <strain evidence="5">Wuxi-XJTLU</strain>
    </source>
</reference>